<reference evidence="2" key="1">
    <citation type="submission" date="2022-11" db="UniProtKB">
        <authorList>
            <consortium name="WormBaseParasite"/>
        </authorList>
    </citation>
    <scope>IDENTIFICATION</scope>
</reference>
<accession>A0A915EEX4</accession>
<organism evidence="1 2">
    <name type="scientific">Ditylenchus dipsaci</name>
    <dbReference type="NCBI Taxonomy" id="166011"/>
    <lineage>
        <taxon>Eukaryota</taxon>
        <taxon>Metazoa</taxon>
        <taxon>Ecdysozoa</taxon>
        <taxon>Nematoda</taxon>
        <taxon>Chromadorea</taxon>
        <taxon>Rhabditida</taxon>
        <taxon>Tylenchina</taxon>
        <taxon>Tylenchomorpha</taxon>
        <taxon>Sphaerularioidea</taxon>
        <taxon>Anguinidae</taxon>
        <taxon>Anguininae</taxon>
        <taxon>Ditylenchus</taxon>
    </lineage>
</organism>
<keyword evidence="1" id="KW-1185">Reference proteome</keyword>
<dbReference type="AlphaFoldDB" id="A0A915EEX4"/>
<proteinExistence type="predicted"/>
<evidence type="ECO:0000313" key="1">
    <source>
        <dbReference type="Proteomes" id="UP000887574"/>
    </source>
</evidence>
<evidence type="ECO:0000313" key="2">
    <source>
        <dbReference type="WBParaSite" id="jg5951"/>
    </source>
</evidence>
<dbReference type="Proteomes" id="UP000887574">
    <property type="component" value="Unplaced"/>
</dbReference>
<dbReference type="WBParaSite" id="jg5951">
    <property type="protein sequence ID" value="jg5951"/>
    <property type="gene ID" value="jg5951"/>
</dbReference>
<name>A0A915EEX4_9BILA</name>
<protein>
    <submittedName>
        <fullName evidence="2">Uncharacterized protein</fullName>
    </submittedName>
</protein>
<sequence>MLDRLNVEVNEDCTYQIFYTKSWARNDKRPFLTTLVPQYLRLKQGRRLEITQRNVSQEQLDELVGGIENRFITATYACPFKLVLHIHINPVMTSNYRYGQKNSTTMEYLEVAPVTGLTFTIVRPILCSTSD</sequence>